<name>A0AAW9DQB6_ACIAO</name>
<dbReference type="Proteomes" id="UP001279553">
    <property type="component" value="Unassembled WGS sequence"/>
</dbReference>
<protein>
    <submittedName>
        <fullName evidence="2">Endonuclease/exonuclease/phosphatase family protein</fullName>
    </submittedName>
</protein>
<keyword evidence="3" id="KW-1185">Reference proteome</keyword>
<reference evidence="2 3" key="1">
    <citation type="submission" date="2023-11" db="EMBL/GenBank/DDBJ databases">
        <title>MicrobeMod: A computational toolkit for identifying prokaryotic methylation and restriction-modification with nanopore sequencing.</title>
        <authorList>
            <person name="Crits-Christoph A."/>
            <person name="Kang S.C."/>
            <person name="Lee H."/>
            <person name="Ostrov N."/>
        </authorList>
    </citation>
    <scope>NUCLEOTIDE SEQUENCE [LARGE SCALE GENOMIC DNA]</scope>
    <source>
        <strain evidence="2 3">DSMZ 700</strain>
    </source>
</reference>
<evidence type="ECO:0000313" key="3">
    <source>
        <dbReference type="Proteomes" id="UP001279553"/>
    </source>
</evidence>
<gene>
    <name evidence="2" type="ORF">SIL87_09160</name>
</gene>
<dbReference type="RefSeq" id="WP_319613853.1">
    <property type="nucleotide sequence ID" value="NZ_JAWXYB010000018.1"/>
</dbReference>
<organism evidence="2 3">
    <name type="scientific">Acidiphilium acidophilum</name>
    <name type="common">Thiobacillus acidophilus</name>
    <dbReference type="NCBI Taxonomy" id="76588"/>
    <lineage>
        <taxon>Bacteria</taxon>
        <taxon>Pseudomonadati</taxon>
        <taxon>Pseudomonadota</taxon>
        <taxon>Alphaproteobacteria</taxon>
        <taxon>Acetobacterales</taxon>
        <taxon>Acidocellaceae</taxon>
        <taxon>Acidiphilium</taxon>
    </lineage>
</organism>
<dbReference type="EMBL" id="JAWXYB010000018">
    <property type="protein sequence ID" value="MDX5930930.1"/>
    <property type="molecule type" value="Genomic_DNA"/>
</dbReference>
<dbReference type="GO" id="GO:0004519">
    <property type="term" value="F:endonuclease activity"/>
    <property type="evidence" value="ECO:0007669"/>
    <property type="project" value="UniProtKB-KW"/>
</dbReference>
<keyword evidence="2" id="KW-0540">Nuclease</keyword>
<dbReference type="AlphaFoldDB" id="A0AAW9DQB6"/>
<accession>A0AAW9DQB6</accession>
<comment type="caution">
    <text evidence="2">The sequence shown here is derived from an EMBL/GenBank/DDBJ whole genome shotgun (WGS) entry which is preliminary data.</text>
</comment>
<sequence>MRIVSWNLLHHVGAQARDVASLIESCRPDVMLMQEATEEIGEIAHLCGGWYYRAPMARRTYGLAAWSRHRFEEPATLRLPASKVPGRVPPRLAQMVRIEGVTLANVHLSHGQMLNRLQLRHITRHLVGPGAIIGDYNALGPIRLAGFHDVGPRQVTCRASGMIPFRLDRCMVRGMERGEARVLWRGPSDHHPIMLTLRVGGAR</sequence>
<keyword evidence="2" id="KW-0255">Endonuclease</keyword>
<dbReference type="InterPro" id="IPR036691">
    <property type="entry name" value="Endo/exonu/phosph_ase_sf"/>
</dbReference>
<keyword evidence="2" id="KW-0378">Hydrolase</keyword>
<dbReference type="InterPro" id="IPR005135">
    <property type="entry name" value="Endo/exonuclease/phosphatase"/>
</dbReference>
<dbReference type="Gene3D" id="3.60.10.10">
    <property type="entry name" value="Endonuclease/exonuclease/phosphatase"/>
    <property type="match status" value="1"/>
</dbReference>
<proteinExistence type="predicted"/>
<evidence type="ECO:0000259" key="1">
    <source>
        <dbReference type="Pfam" id="PF03372"/>
    </source>
</evidence>
<dbReference type="Pfam" id="PF03372">
    <property type="entry name" value="Exo_endo_phos"/>
    <property type="match status" value="1"/>
</dbReference>
<feature type="domain" description="Endonuclease/exonuclease/phosphatase" evidence="1">
    <location>
        <begin position="4"/>
        <end position="190"/>
    </location>
</feature>
<evidence type="ECO:0000313" key="2">
    <source>
        <dbReference type="EMBL" id="MDX5930930.1"/>
    </source>
</evidence>
<dbReference type="SUPFAM" id="SSF56219">
    <property type="entry name" value="DNase I-like"/>
    <property type="match status" value="1"/>
</dbReference>